<organism evidence="2 3">
    <name type="scientific">Tuber borchii</name>
    <name type="common">White truffle</name>
    <dbReference type="NCBI Taxonomy" id="42251"/>
    <lineage>
        <taxon>Eukaryota</taxon>
        <taxon>Fungi</taxon>
        <taxon>Dikarya</taxon>
        <taxon>Ascomycota</taxon>
        <taxon>Pezizomycotina</taxon>
        <taxon>Pezizomycetes</taxon>
        <taxon>Pezizales</taxon>
        <taxon>Tuberaceae</taxon>
        <taxon>Tuber</taxon>
    </lineage>
</organism>
<dbReference type="Proteomes" id="UP000244722">
    <property type="component" value="Unassembled WGS sequence"/>
</dbReference>
<dbReference type="AlphaFoldDB" id="A0A2T6ZSW1"/>
<sequence length="133" mass="14643">MPEAFPQNVTLRPGKRRRLIPTFPPSPPSPTSPHPQTSPSPPLPPPPPSPSTPAERKAYYLTTQPPHIRHIIAKHLHAFSLTLTEAREKEQLSNGYFELMQIANGGLERSTSTNVSGQVDGQMPTCMMSEPET</sequence>
<protein>
    <submittedName>
        <fullName evidence="2">Uncharacterized protein</fullName>
    </submittedName>
</protein>
<feature type="compositionally biased region" description="Pro residues" evidence="1">
    <location>
        <begin position="22"/>
        <end position="51"/>
    </location>
</feature>
<evidence type="ECO:0000313" key="2">
    <source>
        <dbReference type="EMBL" id="PUU78582.1"/>
    </source>
</evidence>
<reference evidence="2 3" key="1">
    <citation type="submission" date="2017-04" db="EMBL/GenBank/DDBJ databases">
        <title>Draft genome sequence of Tuber borchii Vittad., a whitish edible truffle.</title>
        <authorList>
            <consortium name="DOE Joint Genome Institute"/>
            <person name="Murat C."/>
            <person name="Kuo A."/>
            <person name="Barry K.W."/>
            <person name="Clum A."/>
            <person name="Dockter R.B."/>
            <person name="Fauchery L."/>
            <person name="Iotti M."/>
            <person name="Kohler A."/>
            <person name="Labutti K."/>
            <person name="Lindquist E.A."/>
            <person name="Lipzen A."/>
            <person name="Ohm R.A."/>
            <person name="Wang M."/>
            <person name="Grigoriev I.V."/>
            <person name="Zambonelli A."/>
            <person name="Martin F.M."/>
        </authorList>
    </citation>
    <scope>NUCLEOTIDE SEQUENCE [LARGE SCALE GENOMIC DNA]</scope>
    <source>
        <strain evidence="2 3">Tbo3840</strain>
    </source>
</reference>
<evidence type="ECO:0000256" key="1">
    <source>
        <dbReference type="SAM" id="MobiDB-lite"/>
    </source>
</evidence>
<feature type="compositionally biased region" description="Polar residues" evidence="1">
    <location>
        <begin position="110"/>
        <end position="119"/>
    </location>
</feature>
<evidence type="ECO:0000313" key="3">
    <source>
        <dbReference type="Proteomes" id="UP000244722"/>
    </source>
</evidence>
<feature type="region of interest" description="Disordered" evidence="1">
    <location>
        <begin position="1"/>
        <end position="62"/>
    </location>
</feature>
<gene>
    <name evidence="2" type="ORF">B9Z19DRAFT_1064893</name>
</gene>
<proteinExistence type="predicted"/>
<accession>A0A2T6ZSW1</accession>
<comment type="caution">
    <text evidence="2">The sequence shown here is derived from an EMBL/GenBank/DDBJ whole genome shotgun (WGS) entry which is preliminary data.</text>
</comment>
<feature type="region of interest" description="Disordered" evidence="1">
    <location>
        <begin position="110"/>
        <end position="133"/>
    </location>
</feature>
<keyword evidence="3" id="KW-1185">Reference proteome</keyword>
<name>A0A2T6ZSW1_TUBBO</name>
<dbReference type="EMBL" id="NESQ01000114">
    <property type="protein sequence ID" value="PUU78582.1"/>
    <property type="molecule type" value="Genomic_DNA"/>
</dbReference>
<dbReference type="OrthoDB" id="10583813at2759"/>